<protein>
    <submittedName>
        <fullName evidence="1">Uncharacterized protein</fullName>
    </submittedName>
</protein>
<evidence type="ECO:0000313" key="1">
    <source>
        <dbReference type="EMBL" id="GFR22350.1"/>
    </source>
</evidence>
<sequence length="293" mass="34043">MADDPIFQHLTNQLFPYYYVKYGKIPLIMECTDSFVEKGVLTKYLFGTIVKAIYVLEKAVASSWEVYLNTNHELMTYSPKLYVNHVMKICRLEKQLIHDVYERFISVCALVTAIGIFTYRTTRKNFYKLTPMILSVFFKNVLKEDFEKHGSWECFEQYLLHQGYADWYDKLRIPGSVVDDVANLPEEFKMKTKQLISRRQRIDSTDIILEEIGNRLRTAYLTREVFKSTDDSLLKGLDLSTPSKKQSSQDEGSISSSCASRIIDFRASRETIKSYQNTNSSGEINSNFVNDFC</sequence>
<comment type="caution">
    <text evidence="1">The sequence shown here is derived from an EMBL/GenBank/DDBJ whole genome shotgun (WGS) entry which is preliminary data.</text>
</comment>
<dbReference type="Proteomes" id="UP000887116">
    <property type="component" value="Unassembled WGS sequence"/>
</dbReference>
<evidence type="ECO:0000313" key="2">
    <source>
        <dbReference type="Proteomes" id="UP000887116"/>
    </source>
</evidence>
<dbReference type="EMBL" id="BMAO01038071">
    <property type="protein sequence ID" value="GFR22350.1"/>
    <property type="molecule type" value="Genomic_DNA"/>
</dbReference>
<gene>
    <name evidence="1" type="primary">NCL1_47773</name>
    <name evidence="1" type="ORF">TNCT_159461</name>
</gene>
<reference evidence="1" key="1">
    <citation type="submission" date="2020-07" db="EMBL/GenBank/DDBJ databases">
        <title>Multicomponent nature underlies the extraordinary mechanical properties of spider dragline silk.</title>
        <authorList>
            <person name="Kono N."/>
            <person name="Nakamura H."/>
            <person name="Mori M."/>
            <person name="Yoshida Y."/>
            <person name="Ohtoshi R."/>
            <person name="Malay A.D."/>
            <person name="Moran D.A.P."/>
            <person name="Tomita M."/>
            <person name="Numata K."/>
            <person name="Arakawa K."/>
        </authorList>
    </citation>
    <scope>NUCLEOTIDE SEQUENCE</scope>
</reference>
<keyword evidence="2" id="KW-1185">Reference proteome</keyword>
<accession>A0A8X6J6I3</accession>
<dbReference type="OrthoDB" id="6421076at2759"/>
<dbReference type="AlphaFoldDB" id="A0A8X6J6I3"/>
<name>A0A8X6J6I3_TRICU</name>
<proteinExistence type="predicted"/>
<organism evidence="1 2">
    <name type="scientific">Trichonephila clavata</name>
    <name type="common">Joro spider</name>
    <name type="synonym">Nephila clavata</name>
    <dbReference type="NCBI Taxonomy" id="2740835"/>
    <lineage>
        <taxon>Eukaryota</taxon>
        <taxon>Metazoa</taxon>
        <taxon>Ecdysozoa</taxon>
        <taxon>Arthropoda</taxon>
        <taxon>Chelicerata</taxon>
        <taxon>Arachnida</taxon>
        <taxon>Araneae</taxon>
        <taxon>Araneomorphae</taxon>
        <taxon>Entelegynae</taxon>
        <taxon>Araneoidea</taxon>
        <taxon>Nephilidae</taxon>
        <taxon>Trichonephila</taxon>
    </lineage>
</organism>